<evidence type="ECO:0000313" key="2">
    <source>
        <dbReference type="EMBL" id="NNJ28027.1"/>
    </source>
</evidence>
<proteinExistence type="predicted"/>
<dbReference type="EMBL" id="WTPX01000264">
    <property type="protein sequence ID" value="NNJ28027.1"/>
    <property type="molecule type" value="Genomic_DNA"/>
</dbReference>
<evidence type="ECO:0000313" key="3">
    <source>
        <dbReference type="Proteomes" id="UP000609651"/>
    </source>
</evidence>
<name>A0ABX1VJU9_9PLAN</name>
<accession>A0ABX1VJU9</accession>
<gene>
    <name evidence="2" type="ORF">LzC2_41380</name>
</gene>
<evidence type="ECO:0000256" key="1">
    <source>
        <dbReference type="SAM" id="MobiDB-lite"/>
    </source>
</evidence>
<keyword evidence="3" id="KW-1185">Reference proteome</keyword>
<protein>
    <submittedName>
        <fullName evidence="2">Uncharacterized protein</fullName>
    </submittedName>
</protein>
<feature type="region of interest" description="Disordered" evidence="1">
    <location>
        <begin position="740"/>
        <end position="834"/>
    </location>
</feature>
<feature type="region of interest" description="Disordered" evidence="1">
    <location>
        <begin position="677"/>
        <end position="725"/>
    </location>
</feature>
<sequence>MVGAASGHLELRFVAAGGRLAGLHGAAAEGGVDHGQFGGRVVPPAAGGVGGVERHPHAVAVAGEVHRRPRAAALPHRVAEDLRPKGTKALPGEPLRGPARAGVAGEGDGPTQPVAPPGQQRVASFGAEDHLRGRLRTGDDVAQQEGGVLHPHAVQHRGRAEQLRDERFLVDGRFRGGDGLLGEDLGDVAGVVGEVVPTAAGAGDLFEEVHVGALPDADRGDGDAVAGEVAGDAVEVAGGALAVGQDDDVLELRGGPAEGVAGLGHRGIQRGAAAGADGGDARFQPGLVAGGANVGDPGRGAVEGDHAQLVLRAEQFDRGLGGVLGQLNLLAAHRAGFVDDQHHRQRGLLLLLFEVGADRQHLLQHAAVVAAEAEGLVPAQHHQPAAEVADVGPHDGHLTAGQVRRGDVGEDDDLVVLQVGHVLRHAAGGTHVGLHVLFFERPDEAAGGVGVGIDQQNARLAGGVDEAGRGVVVDQRVLLRPADADGVLREAVALDGLAKAEAVLAGLQRLLLGDHFERAAEDLDGDFVVVVGIDGDLHEERLPAGDLRGDEHLGDGDLRLGPRGQGDDVDAVERPQRRLHGVPGGFVAVGQQHDAAHLVRRRRGERRAERRGDVRAPQSLLGGLRFAVAARRRAPRFGSRFQKRRQRHRRAHVRGEGQHDGFVPRGQFAQRGEVLADGVPPLLPPHRQRFVRDEHDVPLRRRPQQREAAEGQHQQHDHHRPHRQRGDPLAAVEVNQAPPVQVPERREQQQPQQPPRPQQIEGVPGQVRGVAGHQSRWDGGTKRAADGLILDGSPLPPGRGAGGEGAPRAIRSRPIRADRSPSPPTPLPKGEGRS</sequence>
<organism evidence="2 3">
    <name type="scientific">Alienimonas chondri</name>
    <dbReference type="NCBI Taxonomy" id="2681879"/>
    <lineage>
        <taxon>Bacteria</taxon>
        <taxon>Pseudomonadati</taxon>
        <taxon>Planctomycetota</taxon>
        <taxon>Planctomycetia</taxon>
        <taxon>Planctomycetales</taxon>
        <taxon>Planctomycetaceae</taxon>
        <taxon>Alienimonas</taxon>
    </lineage>
</organism>
<feature type="compositionally biased region" description="Basic and acidic residues" evidence="1">
    <location>
        <begin position="690"/>
        <end position="715"/>
    </location>
</feature>
<comment type="caution">
    <text evidence="2">The sequence shown here is derived from an EMBL/GenBank/DDBJ whole genome shotgun (WGS) entry which is preliminary data.</text>
</comment>
<feature type="region of interest" description="Disordered" evidence="1">
    <location>
        <begin position="80"/>
        <end position="120"/>
    </location>
</feature>
<feature type="region of interest" description="Disordered" evidence="1">
    <location>
        <begin position="542"/>
        <end position="568"/>
    </location>
</feature>
<dbReference type="Proteomes" id="UP000609651">
    <property type="component" value="Unassembled WGS sequence"/>
</dbReference>
<feature type="compositionally biased region" description="Basic and acidic residues" evidence="1">
    <location>
        <begin position="542"/>
        <end position="560"/>
    </location>
</feature>
<reference evidence="2 3" key="1">
    <citation type="journal article" date="2020" name="Syst. Appl. Microbiol.">
        <title>Alienimonas chondri sp. nov., a novel planctomycete isolated from the biofilm of the red alga Chondrus crispus.</title>
        <authorList>
            <person name="Vitorino I."/>
            <person name="Albuquerque L."/>
            <person name="Wiegand S."/>
            <person name="Kallscheuer N."/>
            <person name="da Costa M.S."/>
            <person name="Lobo-da-Cunha A."/>
            <person name="Jogler C."/>
            <person name="Lage O.M."/>
        </authorList>
    </citation>
    <scope>NUCLEOTIDE SEQUENCE [LARGE SCALE GENOMIC DNA]</scope>
    <source>
        <strain evidence="2 3">LzC2</strain>
    </source>
</reference>
<feature type="compositionally biased region" description="Basic residues" evidence="1">
    <location>
        <begin position="635"/>
        <end position="652"/>
    </location>
</feature>
<feature type="compositionally biased region" description="Basic and acidic residues" evidence="1">
    <location>
        <begin position="775"/>
        <end position="785"/>
    </location>
</feature>
<feature type="region of interest" description="Disordered" evidence="1">
    <location>
        <begin position="635"/>
        <end position="665"/>
    </location>
</feature>